<keyword evidence="7" id="KW-0238">DNA-binding</keyword>
<evidence type="ECO:0000256" key="7">
    <source>
        <dbReference type="ARBA" id="ARBA00023125"/>
    </source>
</evidence>
<dbReference type="InterPro" id="IPR043502">
    <property type="entry name" value="DNA/RNA_pol_sf"/>
</dbReference>
<comment type="similarity">
    <text evidence="1">Belongs to the DNA polymerase type-B family.</text>
</comment>
<evidence type="ECO:0000256" key="8">
    <source>
        <dbReference type="ARBA" id="ARBA00049244"/>
    </source>
</evidence>
<keyword evidence="11" id="KW-1185">Reference proteome</keyword>
<dbReference type="PANTHER" id="PTHR33568:SF3">
    <property type="entry name" value="DNA-DIRECTED DNA POLYMERASE"/>
    <property type="match status" value="1"/>
</dbReference>
<evidence type="ECO:0000256" key="1">
    <source>
        <dbReference type="ARBA" id="ARBA00005755"/>
    </source>
</evidence>
<dbReference type="Pfam" id="PF03175">
    <property type="entry name" value="DNA_pol_B_2"/>
    <property type="match status" value="1"/>
</dbReference>
<feature type="domain" description="DNA-directed DNA polymerase family B mitochondria/virus" evidence="9">
    <location>
        <begin position="18"/>
        <end position="114"/>
    </location>
</feature>
<sequence length="342" mass="38922">MEQNVTTKCTHERDAERALTGTWVMDEVRLAVQKGYEVKEIHEVYEYAVTQYNRATGDGGLIVKYINTFLKLKAETSGYPAWRALAKLCLNSFWGKLTERSNRTQTKMVADPHELYRFLATPGVEVTHLLFASDEVVWVTWHVSEEEQLPGLRHTNEVIGDYVTTGARLKLYSYLDKLGVRAIYCDTDSVIFVQKETEAPLVECGDNLGDMTNELRPGQYIEEFVSGGPRNYAYRLVGGKTVCKDSGITLNYAASHLVNFNTIRDTVLKGKEGERMELVVHTDRKIKRKKGQGGVTIVTEPEDKIYRLSFYKRRRLNDNTSVPFGYKIKPQISMGHQSCTKL</sequence>
<dbReference type="InParanoid" id="A0A6L2PLD0"/>
<evidence type="ECO:0000256" key="2">
    <source>
        <dbReference type="ARBA" id="ARBA00012417"/>
    </source>
</evidence>
<dbReference type="EMBL" id="BLKM01000297">
    <property type="protein sequence ID" value="GFG31345.1"/>
    <property type="molecule type" value="Genomic_DNA"/>
</dbReference>
<name>A0A6L2PLD0_COPFO</name>
<dbReference type="InterPro" id="IPR004868">
    <property type="entry name" value="DNA-dir_DNA_pol_B_mt/vir"/>
</dbReference>
<dbReference type="AlphaFoldDB" id="A0A6L2PLD0"/>
<dbReference type="OrthoDB" id="8196304at2759"/>
<evidence type="ECO:0000259" key="9">
    <source>
        <dbReference type="Pfam" id="PF03175"/>
    </source>
</evidence>
<dbReference type="EC" id="2.7.7.7" evidence="2"/>
<dbReference type="GO" id="GO:0003677">
    <property type="term" value="F:DNA binding"/>
    <property type="evidence" value="ECO:0007669"/>
    <property type="project" value="UniProtKB-KW"/>
</dbReference>
<gene>
    <name evidence="10" type="ORF">Cfor_03979</name>
</gene>
<dbReference type="SUPFAM" id="SSF56672">
    <property type="entry name" value="DNA/RNA polymerases"/>
    <property type="match status" value="1"/>
</dbReference>
<keyword evidence="3" id="KW-0808">Transferase</keyword>
<dbReference type="InterPro" id="IPR023211">
    <property type="entry name" value="DNA_pol_palm_dom_sf"/>
</dbReference>
<dbReference type="Gene3D" id="1.10.287.690">
    <property type="entry name" value="Helix hairpin bin"/>
    <property type="match status" value="1"/>
</dbReference>
<evidence type="ECO:0000256" key="6">
    <source>
        <dbReference type="ARBA" id="ARBA00022932"/>
    </source>
</evidence>
<comment type="caution">
    <text evidence="10">The sequence shown here is derived from an EMBL/GenBank/DDBJ whole genome shotgun (WGS) entry which is preliminary data.</text>
</comment>
<dbReference type="PANTHER" id="PTHR33568">
    <property type="entry name" value="DNA POLYMERASE"/>
    <property type="match status" value="1"/>
</dbReference>
<dbReference type="GO" id="GO:0003887">
    <property type="term" value="F:DNA-directed DNA polymerase activity"/>
    <property type="evidence" value="ECO:0007669"/>
    <property type="project" value="UniProtKB-KW"/>
</dbReference>
<reference evidence="11" key="1">
    <citation type="submission" date="2020-01" db="EMBL/GenBank/DDBJ databases">
        <title>Draft genome sequence of the Termite Coptotermes fromosanus.</title>
        <authorList>
            <person name="Itakura S."/>
            <person name="Yosikawa Y."/>
            <person name="Umezawa K."/>
        </authorList>
    </citation>
    <scope>NUCLEOTIDE SEQUENCE [LARGE SCALE GENOMIC DNA]</scope>
</reference>
<keyword evidence="6" id="KW-0239">DNA-directed DNA polymerase</keyword>
<evidence type="ECO:0000256" key="5">
    <source>
        <dbReference type="ARBA" id="ARBA00022705"/>
    </source>
</evidence>
<dbReference type="Gene3D" id="3.90.1600.10">
    <property type="entry name" value="Palm domain of DNA polymerase"/>
    <property type="match status" value="1"/>
</dbReference>
<keyword evidence="4" id="KW-0548">Nucleotidyltransferase</keyword>
<protein>
    <recommendedName>
        <fullName evidence="2">DNA-directed DNA polymerase</fullName>
        <ecNumber evidence="2">2.7.7.7</ecNumber>
    </recommendedName>
</protein>
<evidence type="ECO:0000256" key="3">
    <source>
        <dbReference type="ARBA" id="ARBA00022679"/>
    </source>
</evidence>
<dbReference type="GO" id="GO:0006260">
    <property type="term" value="P:DNA replication"/>
    <property type="evidence" value="ECO:0007669"/>
    <property type="project" value="UniProtKB-KW"/>
</dbReference>
<evidence type="ECO:0000313" key="11">
    <source>
        <dbReference type="Proteomes" id="UP000502823"/>
    </source>
</evidence>
<proteinExistence type="inferred from homology"/>
<dbReference type="Proteomes" id="UP000502823">
    <property type="component" value="Unassembled WGS sequence"/>
</dbReference>
<evidence type="ECO:0000313" key="10">
    <source>
        <dbReference type="EMBL" id="GFG31345.1"/>
    </source>
</evidence>
<evidence type="ECO:0000256" key="4">
    <source>
        <dbReference type="ARBA" id="ARBA00022695"/>
    </source>
</evidence>
<comment type="catalytic activity">
    <reaction evidence="8">
        <text>DNA(n) + a 2'-deoxyribonucleoside 5'-triphosphate = DNA(n+1) + diphosphate</text>
        <dbReference type="Rhea" id="RHEA:22508"/>
        <dbReference type="Rhea" id="RHEA-COMP:17339"/>
        <dbReference type="Rhea" id="RHEA-COMP:17340"/>
        <dbReference type="ChEBI" id="CHEBI:33019"/>
        <dbReference type="ChEBI" id="CHEBI:61560"/>
        <dbReference type="ChEBI" id="CHEBI:173112"/>
        <dbReference type="EC" id="2.7.7.7"/>
    </reaction>
</comment>
<organism evidence="10 11">
    <name type="scientific">Coptotermes formosanus</name>
    <name type="common">Formosan subterranean termite</name>
    <dbReference type="NCBI Taxonomy" id="36987"/>
    <lineage>
        <taxon>Eukaryota</taxon>
        <taxon>Metazoa</taxon>
        <taxon>Ecdysozoa</taxon>
        <taxon>Arthropoda</taxon>
        <taxon>Hexapoda</taxon>
        <taxon>Insecta</taxon>
        <taxon>Pterygota</taxon>
        <taxon>Neoptera</taxon>
        <taxon>Polyneoptera</taxon>
        <taxon>Dictyoptera</taxon>
        <taxon>Blattodea</taxon>
        <taxon>Blattoidea</taxon>
        <taxon>Termitoidae</taxon>
        <taxon>Rhinotermitidae</taxon>
        <taxon>Coptotermes</taxon>
    </lineage>
</organism>
<keyword evidence="5" id="KW-0235">DNA replication</keyword>
<dbReference type="GO" id="GO:0000166">
    <property type="term" value="F:nucleotide binding"/>
    <property type="evidence" value="ECO:0007669"/>
    <property type="project" value="InterPro"/>
</dbReference>
<accession>A0A6L2PLD0</accession>